<protein>
    <submittedName>
        <fullName evidence="2">Activase</fullName>
    </submittedName>
</protein>
<evidence type="ECO:0000259" key="1">
    <source>
        <dbReference type="Pfam" id="PF09989"/>
    </source>
</evidence>
<comment type="caution">
    <text evidence="2">The sequence shown here is derived from an EMBL/GenBank/DDBJ whole genome shotgun (WGS) entry which is preliminary data.</text>
</comment>
<dbReference type="Proteomes" id="UP000597886">
    <property type="component" value="Unassembled WGS sequence"/>
</dbReference>
<dbReference type="InterPro" id="IPR051805">
    <property type="entry name" value="Dehydratase_Activator_Redct"/>
</dbReference>
<dbReference type="RefSeq" id="WP_171331945.1">
    <property type="nucleotide sequence ID" value="NZ_WVRA01000016.1"/>
</dbReference>
<dbReference type="InterPro" id="IPR018709">
    <property type="entry name" value="CoA_activase_DUF2229"/>
</dbReference>
<evidence type="ECO:0000313" key="3">
    <source>
        <dbReference type="Proteomes" id="UP000597886"/>
    </source>
</evidence>
<evidence type="ECO:0000313" key="2">
    <source>
        <dbReference type="EMBL" id="NOE20871.1"/>
    </source>
</evidence>
<accession>A0AA90Z606</accession>
<organism evidence="2 3">
    <name type="scientific">Ruegeria atlantica</name>
    <dbReference type="NCBI Taxonomy" id="81569"/>
    <lineage>
        <taxon>Bacteria</taxon>
        <taxon>Pseudomonadati</taxon>
        <taxon>Pseudomonadota</taxon>
        <taxon>Alphaproteobacteria</taxon>
        <taxon>Rhodobacterales</taxon>
        <taxon>Roseobacteraceae</taxon>
        <taxon>Ruegeria</taxon>
    </lineage>
</organism>
<feature type="domain" description="DUF2229" evidence="1">
    <location>
        <begin position="26"/>
        <end position="255"/>
    </location>
</feature>
<dbReference type="AlphaFoldDB" id="A0AA90Z606"/>
<gene>
    <name evidence="2" type="ORF">GS634_22295</name>
</gene>
<proteinExistence type="predicted"/>
<dbReference type="EMBL" id="WVRA01000016">
    <property type="protein sequence ID" value="NOE20871.1"/>
    <property type="molecule type" value="Genomic_DNA"/>
</dbReference>
<reference evidence="2" key="1">
    <citation type="submission" date="2019-12" db="EMBL/GenBank/DDBJ databases">
        <title>Ruegeria JWLKs population differentiation of coral mucus and skeleton niches.</title>
        <authorList>
            <person name="Luo D."/>
        </authorList>
    </citation>
    <scope>NUCLEOTIDE SEQUENCE</scope>
    <source>
        <strain evidence="2">HKCCD6181</strain>
    </source>
</reference>
<name>A0AA90Z606_9RHOB</name>
<dbReference type="PANTHER" id="PTHR32329:SF2">
    <property type="entry name" value="BIFUNCTIONAL PROTEIN [INCLUDES 2-HYDROXYACYL-COA DEHYDRATASE (N-TER) AND ITS ACTIVATOR DOMAIN (C_TERM)"/>
    <property type="match status" value="1"/>
</dbReference>
<sequence length="396" mass="44699">MPIQILQKAFAKAPFAKSKPPKRDFRIGIPRVLNQWSTHRFWTTLFVELGINRRNIVYSSDTSEAQQLKFGKGRGAVDCCYPVKCMSGHYGELLDGQKRPIDILFVPIILTVPSFLRGHVRENMACPRVIAGPESTRAGFRREKDVFKELGVHYLSPAVSLADPQIATRQLYDALKGVITDLRLTELRAAVAKAYDALQEFDQSLRWQSLAVLSECATQHRPCILALGRPYHMDTGIGHAIESELQAFGYPILWGQYLPLDAEILDWLYGDLIKAGRIQSPFDISDIWKTSHSANTNELLWAARYGSIMPWITCSIRFSSYECGMDQPTYSPVQEITEALGTLFFVFQDLDETKPAGSVRIRVETIAYYLEQKSPKIIQSKLEALKTAPPELLLLT</sequence>
<dbReference type="Pfam" id="PF09989">
    <property type="entry name" value="DUF2229"/>
    <property type="match status" value="1"/>
</dbReference>
<dbReference type="PANTHER" id="PTHR32329">
    <property type="entry name" value="BIFUNCTIONAL PROTEIN [INCLUDES 2-HYDROXYACYL-COA DEHYDRATASE (N-TER) AND ITS ACTIVATOR DOMAIN (C_TERM)-RELATED"/>
    <property type="match status" value="1"/>
</dbReference>